<dbReference type="SMART" id="SM00298">
    <property type="entry name" value="CHROMO"/>
    <property type="match status" value="2"/>
</dbReference>
<dbReference type="GO" id="GO:0006338">
    <property type="term" value="P:chromatin remodeling"/>
    <property type="evidence" value="ECO:0007669"/>
    <property type="project" value="UniProtKB-ARBA"/>
</dbReference>
<dbReference type="InterPro" id="IPR016197">
    <property type="entry name" value="Chromo-like_dom_sf"/>
</dbReference>
<feature type="compositionally biased region" description="Basic and acidic residues" evidence="2">
    <location>
        <begin position="839"/>
        <end position="849"/>
    </location>
</feature>
<reference evidence="4" key="1">
    <citation type="submission" date="2020-01" db="EMBL/GenBank/DDBJ databases">
        <title>Identification and distribution of gene clusters putatively required for synthesis of sphingolipid metabolism inhibitors in phylogenetically diverse species of the filamentous fungus Fusarium.</title>
        <authorList>
            <person name="Kim H.-S."/>
            <person name="Busman M."/>
            <person name="Brown D.W."/>
            <person name="Divon H."/>
            <person name="Uhlig S."/>
            <person name="Proctor R.H."/>
        </authorList>
    </citation>
    <scope>NUCLEOTIDE SEQUENCE</scope>
    <source>
        <strain evidence="4">NRRL 53441</strain>
    </source>
</reference>
<evidence type="ECO:0000256" key="1">
    <source>
        <dbReference type="ARBA" id="ARBA00011353"/>
    </source>
</evidence>
<dbReference type="Gene3D" id="2.40.50.40">
    <property type="match status" value="2"/>
</dbReference>
<name>A0A8H4KT42_9HYPO</name>
<feature type="compositionally biased region" description="Basic and acidic residues" evidence="2">
    <location>
        <begin position="656"/>
        <end position="669"/>
    </location>
</feature>
<dbReference type="PANTHER" id="PTHR37535:SF3">
    <property type="entry name" value="FLUG DOMAIN-CONTAINING PROTEIN"/>
    <property type="match status" value="1"/>
</dbReference>
<evidence type="ECO:0000313" key="5">
    <source>
        <dbReference type="Proteomes" id="UP000605986"/>
    </source>
</evidence>
<dbReference type="InterPro" id="IPR000953">
    <property type="entry name" value="Chromo/chromo_shadow_dom"/>
</dbReference>
<organism evidence="4 5">
    <name type="scientific">Fusarium austroafricanum</name>
    <dbReference type="NCBI Taxonomy" id="2364996"/>
    <lineage>
        <taxon>Eukaryota</taxon>
        <taxon>Fungi</taxon>
        <taxon>Dikarya</taxon>
        <taxon>Ascomycota</taxon>
        <taxon>Pezizomycotina</taxon>
        <taxon>Sordariomycetes</taxon>
        <taxon>Hypocreomycetidae</taxon>
        <taxon>Hypocreales</taxon>
        <taxon>Nectriaceae</taxon>
        <taxon>Fusarium</taxon>
        <taxon>Fusarium concolor species complex</taxon>
    </lineage>
</organism>
<dbReference type="InterPro" id="IPR023780">
    <property type="entry name" value="Chromo_domain"/>
</dbReference>
<feature type="compositionally biased region" description="Low complexity" evidence="2">
    <location>
        <begin position="713"/>
        <end position="725"/>
    </location>
</feature>
<dbReference type="OrthoDB" id="4357582at2759"/>
<dbReference type="Pfam" id="PF00385">
    <property type="entry name" value="Chromo"/>
    <property type="match status" value="1"/>
</dbReference>
<comment type="caution">
    <text evidence="4">The sequence shown here is derived from an EMBL/GenBank/DDBJ whole genome shotgun (WGS) entry which is preliminary data.</text>
</comment>
<dbReference type="Proteomes" id="UP000605986">
    <property type="component" value="Unassembled WGS sequence"/>
</dbReference>
<dbReference type="SUPFAM" id="SSF54160">
    <property type="entry name" value="Chromo domain-like"/>
    <property type="match status" value="2"/>
</dbReference>
<accession>A0A8H4KT42</accession>
<sequence length="982" mass="113291">MMELWLEYTKIETKASVHDLQSLKDFMRKVAYSIDGMDAETEDFDVPGWETVRKYWNTFTAAWQRSYPKESIPRGLIQSVTEFIKGPLAEEMGMPKHKRRRRFATKNVMLNYAKQLWAEDWIEHKHPATPVDDWGLLLGNTYSSSRIGEYIESSCRAGTGRGLYFKDLTFVAFINEEGIPEFAIQLTRDAKNMTSTPNKRPQHALYEGTEPGLLCFNPMLPFLARLLAYRAFRDYKTIDDLLAIMPPEGEVWVIQWQDHLLETPFFRSQSRQDIETAGAFSHRLRALGLRAGYPTPPRHHDIRAEGLHLMNQFESEATRMVYAGHTDPNTLPTHYLPQNGADGQAAYHGQGRRTIVLDLFRGLTIPRNPRLWQCLPAKEQYDCDNSPDIMRINQEIVSLRGIADKKTVKDRNKLYAEKRKLVAERLRKWQKNQPVKHDDPPGYHRAIFERVRFLMPERDRLAQNLFLVGKLRSHAGLAVLHDMLALYQKRRSVEYRPGLELEKCQCRRDNSEYSYDWRHIYECYRAAATKVDGFAELCFLCNEWFRGIEAWETHCQHHLDHPDSLPTWCDPLVYGGVLARTGYCPFCLGDDRMKASARMHQFKQRWAWLDHIQTHIRTLDNTNLSCPRQHTHCPGNFDSVLDLQFHLQDAFGVERSEDTRKMKRPRYEVDNTPPSKRKKVPQTRNSLEESDRTFAGKTQYTFHHTDPESMKRQSSPQSSRLSQESTPFFSSVATDFEGTAPSVTTPPSSMTPETPESVIDPAMSVGGMWPNEGLTGGIVTSGPPETTLEISQNQDLYDKASVTPDFTRECGATNPANFLDLDVSFRQQPATPIDELFERDTDNNQERVRGVPPQDSQDKECHERPLPLDEEGTEFEVETLLAKGRIGRRVWYKVKWKGYPECDSSWVRKKDIGTGAISTYEARHLHEQSTFNFERLVSKKKANGVTLYEVKWQGQLECENIWVDKWDLSAKVVSAFEANPSM</sequence>
<dbReference type="PANTHER" id="PTHR37535">
    <property type="entry name" value="FLUG DOMAIN PROTEIN"/>
    <property type="match status" value="1"/>
</dbReference>
<dbReference type="PROSITE" id="PS50013">
    <property type="entry name" value="CHROMO_2"/>
    <property type="match status" value="2"/>
</dbReference>
<dbReference type="CDD" id="cd00024">
    <property type="entry name" value="CD_CSD"/>
    <property type="match status" value="1"/>
</dbReference>
<protein>
    <submittedName>
        <fullName evidence="4">Putative carbonic anhydrase 2</fullName>
    </submittedName>
</protein>
<feature type="compositionally biased region" description="Low complexity" evidence="2">
    <location>
        <begin position="741"/>
        <end position="758"/>
    </location>
</feature>
<dbReference type="Pfam" id="PF11917">
    <property type="entry name" value="DUF3435"/>
    <property type="match status" value="1"/>
</dbReference>
<comment type="subunit">
    <text evidence="1">Component of the NuA4 histone acetyltransferase complex.</text>
</comment>
<dbReference type="AlphaFoldDB" id="A0A8H4KT42"/>
<keyword evidence="5" id="KW-1185">Reference proteome</keyword>
<evidence type="ECO:0000256" key="2">
    <source>
        <dbReference type="SAM" id="MobiDB-lite"/>
    </source>
</evidence>
<evidence type="ECO:0000259" key="3">
    <source>
        <dbReference type="PROSITE" id="PS50013"/>
    </source>
</evidence>
<proteinExistence type="predicted"/>
<dbReference type="EMBL" id="JAADJG010000086">
    <property type="protein sequence ID" value="KAF4455621.1"/>
    <property type="molecule type" value="Genomic_DNA"/>
</dbReference>
<dbReference type="InterPro" id="IPR021842">
    <property type="entry name" value="DUF3435"/>
</dbReference>
<gene>
    <name evidence="4" type="ORF">F53441_2090</name>
</gene>
<feature type="domain" description="Chromo" evidence="3">
    <location>
        <begin position="875"/>
        <end position="912"/>
    </location>
</feature>
<feature type="region of interest" description="Disordered" evidence="2">
    <location>
        <begin position="839"/>
        <end position="864"/>
    </location>
</feature>
<feature type="region of interest" description="Disordered" evidence="2">
    <location>
        <begin position="656"/>
        <end position="758"/>
    </location>
</feature>
<evidence type="ECO:0000313" key="4">
    <source>
        <dbReference type="EMBL" id="KAF4455621.1"/>
    </source>
</evidence>
<feature type="domain" description="Chromo" evidence="3">
    <location>
        <begin position="931"/>
        <end position="982"/>
    </location>
</feature>